<sequence>MPTGDPKTVAPERRLVGDLLDRLAVDVDAIGVLLGRTGANQPVVLRLFRPEPLTVAFVGDWWTAQVLLFRCLGHGARVAVDAVDAVNPAAAGTIATMAHWLALDQAAGGAGDRVWRSAYPGGDEPADPRRPLLRLRDVGVHGPERRPPTRAWETQLTVLPRLTTAGVPVLAAADVVLVQRLTQPEAALVGSTLALPRARWMALTSMNNEMVAAFGGGSARYFWLAPTHVERQLFG</sequence>
<dbReference type="RefSeq" id="WP_203866978.1">
    <property type="nucleotide sequence ID" value="NZ_BONW01000016.1"/>
</dbReference>
<reference evidence="1 2" key="1">
    <citation type="submission" date="2021-01" db="EMBL/GenBank/DDBJ databases">
        <title>Whole genome shotgun sequence of Plantactinospora endophytica NBRC 110450.</title>
        <authorList>
            <person name="Komaki H."/>
            <person name="Tamura T."/>
        </authorList>
    </citation>
    <scope>NUCLEOTIDE SEQUENCE [LARGE SCALE GENOMIC DNA]</scope>
    <source>
        <strain evidence="1 2">NBRC 110450</strain>
    </source>
</reference>
<comment type="caution">
    <text evidence="1">The sequence shown here is derived from an EMBL/GenBank/DDBJ whole genome shotgun (WGS) entry which is preliminary data.</text>
</comment>
<evidence type="ECO:0000313" key="1">
    <source>
        <dbReference type="EMBL" id="GIG88455.1"/>
    </source>
</evidence>
<protein>
    <submittedName>
        <fullName evidence="1">Uncharacterized protein</fullName>
    </submittedName>
</protein>
<organism evidence="1 2">
    <name type="scientific">Plantactinospora endophytica</name>
    <dbReference type="NCBI Taxonomy" id="673535"/>
    <lineage>
        <taxon>Bacteria</taxon>
        <taxon>Bacillati</taxon>
        <taxon>Actinomycetota</taxon>
        <taxon>Actinomycetes</taxon>
        <taxon>Micromonosporales</taxon>
        <taxon>Micromonosporaceae</taxon>
        <taxon>Plantactinospora</taxon>
    </lineage>
</organism>
<evidence type="ECO:0000313" key="2">
    <source>
        <dbReference type="Proteomes" id="UP000646749"/>
    </source>
</evidence>
<dbReference type="Proteomes" id="UP000646749">
    <property type="component" value="Unassembled WGS sequence"/>
</dbReference>
<name>A0ABQ4E1B0_9ACTN</name>
<keyword evidence="2" id="KW-1185">Reference proteome</keyword>
<accession>A0ABQ4E1B0</accession>
<gene>
    <name evidence="1" type="ORF">Pen02_33910</name>
</gene>
<dbReference type="EMBL" id="BONW01000016">
    <property type="protein sequence ID" value="GIG88455.1"/>
    <property type="molecule type" value="Genomic_DNA"/>
</dbReference>
<proteinExistence type="predicted"/>